<name>A0AAE1W0E1_9LAMI</name>
<dbReference type="EMBL" id="JACGWL010000691">
    <property type="protein sequence ID" value="KAK4382465.1"/>
    <property type="molecule type" value="Genomic_DNA"/>
</dbReference>
<evidence type="ECO:0000313" key="1">
    <source>
        <dbReference type="EMBL" id="KAK4382465.1"/>
    </source>
</evidence>
<proteinExistence type="predicted"/>
<evidence type="ECO:0008006" key="3">
    <source>
        <dbReference type="Google" id="ProtNLM"/>
    </source>
</evidence>
<accession>A0AAE1W0E1</accession>
<organism evidence="1 2">
    <name type="scientific">Sesamum angolense</name>
    <dbReference type="NCBI Taxonomy" id="2727404"/>
    <lineage>
        <taxon>Eukaryota</taxon>
        <taxon>Viridiplantae</taxon>
        <taxon>Streptophyta</taxon>
        <taxon>Embryophyta</taxon>
        <taxon>Tracheophyta</taxon>
        <taxon>Spermatophyta</taxon>
        <taxon>Magnoliopsida</taxon>
        <taxon>eudicotyledons</taxon>
        <taxon>Gunneridae</taxon>
        <taxon>Pentapetalae</taxon>
        <taxon>asterids</taxon>
        <taxon>lamiids</taxon>
        <taxon>Lamiales</taxon>
        <taxon>Pedaliaceae</taxon>
        <taxon>Sesamum</taxon>
    </lineage>
</organism>
<protein>
    <recommendedName>
        <fullName evidence="3">Retrotransposon gag domain-containing protein</fullName>
    </recommendedName>
</protein>
<evidence type="ECO:0000313" key="2">
    <source>
        <dbReference type="Proteomes" id="UP001289374"/>
    </source>
</evidence>
<dbReference type="InterPro" id="IPR043502">
    <property type="entry name" value="DNA/RNA_pol_sf"/>
</dbReference>
<gene>
    <name evidence="1" type="ORF">Sango_2868700</name>
</gene>
<dbReference type="Proteomes" id="UP001289374">
    <property type="component" value="Unassembled WGS sequence"/>
</dbReference>
<dbReference type="PANTHER" id="PTHR33240">
    <property type="entry name" value="OS08G0508500 PROTEIN"/>
    <property type="match status" value="1"/>
</dbReference>
<dbReference type="AlphaFoldDB" id="A0AAE1W0E1"/>
<keyword evidence="2" id="KW-1185">Reference proteome</keyword>
<comment type="caution">
    <text evidence="1">The sequence shown here is derived from an EMBL/GenBank/DDBJ whole genome shotgun (WGS) entry which is preliminary data.</text>
</comment>
<sequence>MEDQVTHPYKFPNLMRAGGIPIRPLAVAPLRHSPFASQILAEAIQPEVKLPSLSESMGQEQSKLLSSTRSAFYTILQSTSGTPKPHHTSSLLIQKENESLREYVQLFFEAILESILPNGDRQRETDSSEDTVDQFQRRHSRVVGEIMLLVSRGSYPRRTTKFVKFFVVDSPSAYNVILGRPSLNIFQAVASTYHLKIKFPTHNRIREEIEDRRQARECCANTLKTPVGDPTKVVKIGSLLGPQFECILIDFLQNHSNVFTWKSSDMQKLSPEVMVHQLNVNPEAKPIKQKKRAFGTERNKIIKGEVEKLLQVNYIRHVQYLEWLANVVLVPKSNGKWRMYINFTNLN</sequence>
<reference evidence="1" key="2">
    <citation type="journal article" date="2024" name="Plant">
        <title>Genomic evolution and insights into agronomic trait innovations of Sesamum species.</title>
        <authorList>
            <person name="Miao H."/>
            <person name="Wang L."/>
            <person name="Qu L."/>
            <person name="Liu H."/>
            <person name="Sun Y."/>
            <person name="Le M."/>
            <person name="Wang Q."/>
            <person name="Wei S."/>
            <person name="Zheng Y."/>
            <person name="Lin W."/>
            <person name="Duan Y."/>
            <person name="Cao H."/>
            <person name="Xiong S."/>
            <person name="Wang X."/>
            <person name="Wei L."/>
            <person name="Li C."/>
            <person name="Ma Q."/>
            <person name="Ju M."/>
            <person name="Zhao R."/>
            <person name="Li G."/>
            <person name="Mu C."/>
            <person name="Tian Q."/>
            <person name="Mei H."/>
            <person name="Zhang T."/>
            <person name="Gao T."/>
            <person name="Zhang H."/>
        </authorList>
    </citation>
    <scope>NUCLEOTIDE SEQUENCE</scope>
    <source>
        <strain evidence="1">K16</strain>
    </source>
</reference>
<reference evidence="1" key="1">
    <citation type="submission" date="2020-06" db="EMBL/GenBank/DDBJ databases">
        <authorList>
            <person name="Li T."/>
            <person name="Hu X."/>
            <person name="Zhang T."/>
            <person name="Song X."/>
            <person name="Zhang H."/>
            <person name="Dai N."/>
            <person name="Sheng W."/>
            <person name="Hou X."/>
            <person name="Wei L."/>
        </authorList>
    </citation>
    <scope>NUCLEOTIDE SEQUENCE</scope>
    <source>
        <strain evidence="1">K16</strain>
        <tissue evidence="1">Leaf</tissue>
    </source>
</reference>
<dbReference type="PANTHER" id="PTHR33240:SF8">
    <property type="entry name" value="OS03G0439900 PROTEIN"/>
    <property type="match status" value="1"/>
</dbReference>
<dbReference type="SUPFAM" id="SSF56672">
    <property type="entry name" value="DNA/RNA polymerases"/>
    <property type="match status" value="1"/>
</dbReference>
<dbReference type="Gene3D" id="3.10.10.10">
    <property type="entry name" value="HIV Type 1 Reverse Transcriptase, subunit A, domain 1"/>
    <property type="match status" value="1"/>
</dbReference>